<dbReference type="InterPro" id="IPR019468">
    <property type="entry name" value="AdenyloSucc_lyase_C"/>
</dbReference>
<comment type="caution">
    <text evidence="4">The sequence shown here is derived from an EMBL/GenBank/DDBJ whole genome shotgun (WGS) entry which is preliminary data.</text>
</comment>
<dbReference type="InterPro" id="IPR008948">
    <property type="entry name" value="L-Aspartase-like"/>
</dbReference>
<dbReference type="RefSeq" id="WP_378267553.1">
    <property type="nucleotide sequence ID" value="NZ_JBHUKR010000011.1"/>
</dbReference>
<evidence type="ECO:0000259" key="3">
    <source>
        <dbReference type="SMART" id="SM00998"/>
    </source>
</evidence>
<keyword evidence="5" id="KW-1185">Reference proteome</keyword>
<keyword evidence="1" id="KW-0456">Lyase</keyword>
<dbReference type="SUPFAM" id="SSF48557">
    <property type="entry name" value="L-aspartase-like"/>
    <property type="match status" value="1"/>
</dbReference>
<dbReference type="NCBIfam" id="TIGR02426">
    <property type="entry name" value="protocat_pcaB"/>
    <property type="match status" value="1"/>
</dbReference>
<dbReference type="EMBL" id="JBHUKR010000011">
    <property type="protein sequence ID" value="MFD2419575.1"/>
    <property type="molecule type" value="Genomic_DNA"/>
</dbReference>
<dbReference type="CDD" id="cd01597">
    <property type="entry name" value="pCLME"/>
    <property type="match status" value="1"/>
</dbReference>
<evidence type="ECO:0000256" key="1">
    <source>
        <dbReference type="ARBA" id="ARBA00023239"/>
    </source>
</evidence>
<dbReference type="InterPro" id="IPR000362">
    <property type="entry name" value="Fumarate_lyase_fam"/>
</dbReference>
<protein>
    <submittedName>
        <fullName evidence="4">3-carboxy-cis,cis-muconate cycloisomerase</fullName>
        <ecNumber evidence="4">5.5.1.2</ecNumber>
    </submittedName>
</protein>
<dbReference type="InterPro" id="IPR012789">
    <property type="entry name" value="Protocat_PcaB-like"/>
</dbReference>
<dbReference type="InterPro" id="IPR022761">
    <property type="entry name" value="Fumarate_lyase_N"/>
</dbReference>
<dbReference type="PRINTS" id="PR00149">
    <property type="entry name" value="FUMRATELYASE"/>
</dbReference>
<dbReference type="PANTHER" id="PTHR43172">
    <property type="entry name" value="ADENYLOSUCCINATE LYASE"/>
    <property type="match status" value="1"/>
</dbReference>
<dbReference type="EC" id="5.5.1.2" evidence="4"/>
<dbReference type="InterPro" id="IPR020557">
    <property type="entry name" value="Fumarate_lyase_CS"/>
</dbReference>
<name>A0ABW5FZ68_9PSEU</name>
<evidence type="ECO:0000313" key="5">
    <source>
        <dbReference type="Proteomes" id="UP001597417"/>
    </source>
</evidence>
<dbReference type="Proteomes" id="UP001597417">
    <property type="component" value="Unassembled WGS sequence"/>
</dbReference>
<dbReference type="Pfam" id="PF10397">
    <property type="entry name" value="ADSL_C"/>
    <property type="match status" value="1"/>
</dbReference>
<organism evidence="4 5">
    <name type="scientific">Amycolatopsis pigmentata</name>
    <dbReference type="NCBI Taxonomy" id="450801"/>
    <lineage>
        <taxon>Bacteria</taxon>
        <taxon>Bacillati</taxon>
        <taxon>Actinomycetota</taxon>
        <taxon>Actinomycetes</taxon>
        <taxon>Pseudonocardiales</taxon>
        <taxon>Pseudonocardiaceae</taxon>
        <taxon>Amycolatopsis</taxon>
    </lineage>
</organism>
<dbReference type="PROSITE" id="PS00163">
    <property type="entry name" value="FUMARATE_LYASES"/>
    <property type="match status" value="1"/>
</dbReference>
<keyword evidence="4" id="KW-0413">Isomerase</keyword>
<proteinExistence type="inferred from homology"/>
<accession>A0ABW5FZ68</accession>
<dbReference type="Gene3D" id="1.10.40.30">
    <property type="entry name" value="Fumarase/aspartase (C-terminal domain)"/>
    <property type="match status" value="1"/>
</dbReference>
<dbReference type="GO" id="GO:0047472">
    <property type="term" value="F:3-carboxy-cis,cis-muconate cycloisomerase activity"/>
    <property type="evidence" value="ECO:0007669"/>
    <property type="project" value="UniProtKB-EC"/>
</dbReference>
<dbReference type="PRINTS" id="PR00145">
    <property type="entry name" value="ARGSUCLYASE"/>
</dbReference>
<dbReference type="Pfam" id="PF00206">
    <property type="entry name" value="Lyase_1"/>
    <property type="match status" value="1"/>
</dbReference>
<dbReference type="SMART" id="SM00998">
    <property type="entry name" value="ADSL_C"/>
    <property type="match status" value="1"/>
</dbReference>
<dbReference type="PANTHER" id="PTHR43172:SF2">
    <property type="entry name" value="ADENYLOSUCCINATE LYASE C-TERMINAL DOMAIN-CONTAINING PROTEIN"/>
    <property type="match status" value="1"/>
</dbReference>
<dbReference type="Gene3D" id="1.20.200.10">
    <property type="entry name" value="Fumarase/aspartase (Central domain)"/>
    <property type="match status" value="1"/>
</dbReference>
<gene>
    <name evidence="4" type="primary">pcaB</name>
    <name evidence="4" type="ORF">ACFSXZ_24915</name>
</gene>
<comment type="similarity">
    <text evidence="2">Belongs to the class-II fumarase/aspartase family.</text>
</comment>
<sequence length="442" mass="46251">MSELFDPILAAGAVRDAVGDAAWLRALLDAEAALALAEADAGVIPREHAERIARVCREESFDAAEIGAKSVGVGNPAAPLVREITARTGGEAARYVHFGATSQDIVDTAAMLLARRALEPLTEDLDACAAHAAELARTHASTVQAGRTLLQQALPVTFGFTAAGWLSGLDAAAARLRSPRLAAQLGGATGTLASLGEQGPAVLTAFSKRLGLPEPDLPWHTERSRIAELAGALGETSGIVDGVSGTIVLLAQTEVAEVHEEAEGAGGSSTMPHKRNPVAAVAARAAARQAPGLVATLLASMAHEHQRAAAAWHAEWRPFTELFRCTGSAVHWLRASLERLVVDPDRMRVNLDATGGALLSERVTTALAPDVGRLAAHDAVAACTRRALTGEADLAELLADDPLVGKHLGLEQIRELLDPARYLGSAMVFVERALTAYEKKET</sequence>
<evidence type="ECO:0000256" key="2">
    <source>
        <dbReference type="ARBA" id="ARBA00034772"/>
    </source>
</evidence>
<reference evidence="5" key="1">
    <citation type="journal article" date="2019" name="Int. J. Syst. Evol. Microbiol.">
        <title>The Global Catalogue of Microorganisms (GCM) 10K type strain sequencing project: providing services to taxonomists for standard genome sequencing and annotation.</title>
        <authorList>
            <consortium name="The Broad Institute Genomics Platform"/>
            <consortium name="The Broad Institute Genome Sequencing Center for Infectious Disease"/>
            <person name="Wu L."/>
            <person name="Ma J."/>
        </authorList>
    </citation>
    <scope>NUCLEOTIDE SEQUENCE [LARGE SCALE GENOMIC DNA]</scope>
    <source>
        <strain evidence="5">CGMCC 4.7645</strain>
    </source>
</reference>
<feature type="domain" description="Adenylosuccinate lyase C-terminal" evidence="3">
    <location>
        <begin position="355"/>
        <end position="434"/>
    </location>
</feature>
<evidence type="ECO:0000313" key="4">
    <source>
        <dbReference type="EMBL" id="MFD2419575.1"/>
    </source>
</evidence>